<protein>
    <submittedName>
        <fullName evidence="1">Uncharacterized protein</fullName>
    </submittedName>
</protein>
<proteinExistence type="predicted"/>
<dbReference type="Proteomes" id="UP000316621">
    <property type="component" value="Chromosome 4"/>
</dbReference>
<dbReference type="EMBL" id="CM010718">
    <property type="protein sequence ID" value="RZC59845.1"/>
    <property type="molecule type" value="Genomic_DNA"/>
</dbReference>
<reference evidence="1 2" key="1">
    <citation type="journal article" date="2018" name="Science">
        <title>The opium poppy genome and morphinan production.</title>
        <authorList>
            <person name="Guo L."/>
            <person name="Winzer T."/>
            <person name="Yang X."/>
            <person name="Li Y."/>
            <person name="Ning Z."/>
            <person name="He Z."/>
            <person name="Teodor R."/>
            <person name="Lu Y."/>
            <person name="Bowser T.A."/>
            <person name="Graham I.A."/>
            <person name="Ye K."/>
        </authorList>
    </citation>
    <scope>NUCLEOTIDE SEQUENCE [LARGE SCALE GENOMIC DNA]</scope>
    <source>
        <strain evidence="2">cv. HN1</strain>
        <tissue evidence="1">Leaves</tissue>
    </source>
</reference>
<organism evidence="1 2">
    <name type="scientific">Papaver somniferum</name>
    <name type="common">Opium poppy</name>
    <dbReference type="NCBI Taxonomy" id="3469"/>
    <lineage>
        <taxon>Eukaryota</taxon>
        <taxon>Viridiplantae</taxon>
        <taxon>Streptophyta</taxon>
        <taxon>Embryophyta</taxon>
        <taxon>Tracheophyta</taxon>
        <taxon>Spermatophyta</taxon>
        <taxon>Magnoliopsida</taxon>
        <taxon>Ranunculales</taxon>
        <taxon>Papaveraceae</taxon>
        <taxon>Papaveroideae</taxon>
        <taxon>Papaver</taxon>
    </lineage>
</organism>
<keyword evidence="2" id="KW-1185">Reference proteome</keyword>
<dbReference type="AlphaFoldDB" id="A0A4Y7JJK5"/>
<name>A0A4Y7JJK5_PAPSO</name>
<gene>
    <name evidence="1" type="ORF">C5167_007157</name>
</gene>
<evidence type="ECO:0000313" key="2">
    <source>
        <dbReference type="Proteomes" id="UP000316621"/>
    </source>
</evidence>
<sequence>MEGDEVGTRVFLLFLEGWDYPWDIKRWHHTTKIVDSIQDRGINQEHACEARKEAVVRGKGFNC</sequence>
<dbReference type="Gramene" id="RZC59845">
    <property type="protein sequence ID" value="RZC59845"/>
    <property type="gene ID" value="C5167_007157"/>
</dbReference>
<evidence type="ECO:0000313" key="1">
    <source>
        <dbReference type="EMBL" id="RZC59845.1"/>
    </source>
</evidence>
<accession>A0A4Y7JJK5</accession>